<dbReference type="EMBL" id="BMEY01000001">
    <property type="protein sequence ID" value="GGA60231.1"/>
    <property type="molecule type" value="Genomic_DNA"/>
</dbReference>
<dbReference type="RefSeq" id="WP_188382659.1">
    <property type="nucleotide sequence ID" value="NZ_BMEY01000001.1"/>
</dbReference>
<dbReference type="Pfam" id="PF13061">
    <property type="entry name" value="DUF3923"/>
    <property type="match status" value="1"/>
</dbReference>
<proteinExistence type="predicted"/>
<keyword evidence="1" id="KW-1133">Transmembrane helix</keyword>
<dbReference type="InterPro" id="IPR025037">
    <property type="entry name" value="DUF3923"/>
</dbReference>
<organism evidence="2 3">
    <name type="scientific">Ornithinibacillus halotolerans</name>
    <dbReference type="NCBI Taxonomy" id="1274357"/>
    <lineage>
        <taxon>Bacteria</taxon>
        <taxon>Bacillati</taxon>
        <taxon>Bacillota</taxon>
        <taxon>Bacilli</taxon>
        <taxon>Bacillales</taxon>
        <taxon>Bacillaceae</taxon>
        <taxon>Ornithinibacillus</taxon>
    </lineage>
</organism>
<gene>
    <name evidence="2" type="ORF">GCM10008025_00310</name>
</gene>
<evidence type="ECO:0000313" key="3">
    <source>
        <dbReference type="Proteomes" id="UP000613512"/>
    </source>
</evidence>
<reference evidence="2" key="1">
    <citation type="journal article" date="2014" name="Int. J. Syst. Evol. Microbiol.">
        <title>Complete genome sequence of Corynebacterium casei LMG S-19264T (=DSM 44701T), isolated from a smear-ripened cheese.</title>
        <authorList>
            <consortium name="US DOE Joint Genome Institute (JGI-PGF)"/>
            <person name="Walter F."/>
            <person name="Albersmeier A."/>
            <person name="Kalinowski J."/>
            <person name="Ruckert C."/>
        </authorList>
    </citation>
    <scope>NUCLEOTIDE SEQUENCE</scope>
    <source>
        <strain evidence="2">CGMCC 1.12408</strain>
    </source>
</reference>
<keyword evidence="3" id="KW-1185">Reference proteome</keyword>
<keyword evidence="1" id="KW-0472">Membrane</keyword>
<evidence type="ECO:0000313" key="2">
    <source>
        <dbReference type="EMBL" id="GGA60231.1"/>
    </source>
</evidence>
<name>A0A916RN08_9BACI</name>
<dbReference type="AlphaFoldDB" id="A0A916RN08"/>
<sequence>MKKRWIFWWMSNIFWIFIFGVLAAIIALREVDGAGAIQTPELRLVAFIVLLIAFIIPVIIQVVWLIINVTSTRK</sequence>
<feature type="transmembrane region" description="Helical" evidence="1">
    <location>
        <begin position="43"/>
        <end position="67"/>
    </location>
</feature>
<dbReference type="Proteomes" id="UP000613512">
    <property type="component" value="Unassembled WGS sequence"/>
</dbReference>
<keyword evidence="1" id="KW-0812">Transmembrane</keyword>
<accession>A0A916RN08</accession>
<protein>
    <submittedName>
        <fullName evidence="2">Membrane protein</fullName>
    </submittedName>
</protein>
<evidence type="ECO:0000256" key="1">
    <source>
        <dbReference type="SAM" id="Phobius"/>
    </source>
</evidence>
<comment type="caution">
    <text evidence="2">The sequence shown here is derived from an EMBL/GenBank/DDBJ whole genome shotgun (WGS) entry which is preliminary data.</text>
</comment>
<reference evidence="2" key="2">
    <citation type="submission" date="2020-09" db="EMBL/GenBank/DDBJ databases">
        <authorList>
            <person name="Sun Q."/>
            <person name="Zhou Y."/>
        </authorList>
    </citation>
    <scope>NUCLEOTIDE SEQUENCE</scope>
    <source>
        <strain evidence="2">CGMCC 1.12408</strain>
    </source>
</reference>